<evidence type="ECO:0000313" key="3">
    <source>
        <dbReference type="Proteomes" id="UP001430455"/>
    </source>
</evidence>
<dbReference type="AlphaFoldDB" id="A0AAW4P7N1"/>
<dbReference type="InterPro" id="IPR010995">
    <property type="entry name" value="DNA_repair_Rad51/TF_NusA_a-hlx"/>
</dbReference>
<feature type="compositionally biased region" description="Acidic residues" evidence="1">
    <location>
        <begin position="101"/>
        <end position="113"/>
    </location>
</feature>
<comment type="caution">
    <text evidence="2">The sequence shown here is derived from an EMBL/GenBank/DDBJ whole genome shotgun (WGS) entry which is preliminary data.</text>
</comment>
<dbReference type="Gene3D" id="1.10.150.20">
    <property type="entry name" value="5' to 3' exonuclease, C-terminal subdomain"/>
    <property type="match status" value="1"/>
</dbReference>
<evidence type="ECO:0000256" key="1">
    <source>
        <dbReference type="SAM" id="MobiDB-lite"/>
    </source>
</evidence>
<dbReference type="SUPFAM" id="SSF47794">
    <property type="entry name" value="Rad51 N-terminal domain-like"/>
    <property type="match status" value="1"/>
</dbReference>
<accession>A0AAW4P7N1</accession>
<proteinExistence type="predicted"/>
<dbReference type="RefSeq" id="WP_220578295.1">
    <property type="nucleotide sequence ID" value="NZ_RKLT01000001.1"/>
</dbReference>
<reference evidence="2 3" key="1">
    <citation type="submission" date="2021-06" db="EMBL/GenBank/DDBJ databases">
        <title>Halomicroarcula sp. a new haloarchaeum isolated from saline soil.</title>
        <authorList>
            <person name="Duran-Viseras A."/>
            <person name="Sanchez-Porro C."/>
            <person name="Ventosa A."/>
        </authorList>
    </citation>
    <scope>NUCLEOTIDE SEQUENCE [LARGE SCALE GENOMIC DNA]</scope>
    <source>
        <strain evidence="2 3">F27</strain>
    </source>
</reference>
<name>A0AAW4P7N1_9EURY</name>
<dbReference type="GO" id="GO:0000166">
    <property type="term" value="F:nucleotide binding"/>
    <property type="evidence" value="ECO:0007669"/>
    <property type="project" value="InterPro"/>
</dbReference>
<evidence type="ECO:0008006" key="4">
    <source>
        <dbReference type="Google" id="ProtNLM"/>
    </source>
</evidence>
<dbReference type="Pfam" id="PF14520">
    <property type="entry name" value="HHH_5"/>
    <property type="match status" value="1"/>
</dbReference>
<feature type="compositionally biased region" description="Gly residues" evidence="1">
    <location>
        <begin position="22"/>
        <end position="32"/>
    </location>
</feature>
<dbReference type="Proteomes" id="UP001430455">
    <property type="component" value="Unassembled WGS sequence"/>
</dbReference>
<feature type="region of interest" description="Disordered" evidence="1">
    <location>
        <begin position="1"/>
        <end position="116"/>
    </location>
</feature>
<feature type="compositionally biased region" description="Low complexity" evidence="1">
    <location>
        <begin position="65"/>
        <end position="75"/>
    </location>
</feature>
<protein>
    <recommendedName>
        <fullName evidence="4">Helix-hairpin-helix domain-containing protein</fullName>
    </recommendedName>
</protein>
<gene>
    <name evidence="2" type="ORF">EGH23_01665</name>
</gene>
<organism evidence="2 3">
    <name type="scientific">Haloarcula nitratireducens</name>
    <dbReference type="NCBI Taxonomy" id="2487749"/>
    <lineage>
        <taxon>Archaea</taxon>
        <taxon>Methanobacteriati</taxon>
        <taxon>Methanobacteriota</taxon>
        <taxon>Stenosarchaea group</taxon>
        <taxon>Halobacteria</taxon>
        <taxon>Halobacteriales</taxon>
        <taxon>Haloarculaceae</taxon>
        <taxon>Haloarcula</taxon>
    </lineage>
</organism>
<dbReference type="EMBL" id="RKLT01000001">
    <property type="protein sequence ID" value="MBX0293585.1"/>
    <property type="molecule type" value="Genomic_DNA"/>
</dbReference>
<sequence>MGLLQKLKSALGLDGAESASGTGSGSGSGSGSPGDVDVTVEREPSTEDEDAVKGTETAVTDGSETETASTDAGAATDDETAAADATVPDESGSVDATVPEAEPEIGEGSDDPVTEIKGIGPAYAKRLAGLGIDTVGDLAAADAAEVAAETDLSESRIDGWIERAEDY</sequence>
<evidence type="ECO:0000313" key="2">
    <source>
        <dbReference type="EMBL" id="MBX0293585.1"/>
    </source>
</evidence>
<keyword evidence="3" id="KW-1185">Reference proteome</keyword>